<gene>
    <name evidence="8" type="ORF">COY66_05960</name>
</gene>
<protein>
    <recommendedName>
        <fullName evidence="7">HYDIN/VesB/CFA65-like Ig-like domain-containing protein</fullName>
    </recommendedName>
</protein>
<dbReference type="Pfam" id="PF22544">
    <property type="entry name" value="HYDIN_VesB_CFA65-like_Ig"/>
    <property type="match status" value="1"/>
</dbReference>
<evidence type="ECO:0000256" key="5">
    <source>
        <dbReference type="ARBA" id="ARBA00023273"/>
    </source>
</evidence>
<evidence type="ECO:0000313" key="8">
    <source>
        <dbReference type="EMBL" id="PIY95777.1"/>
    </source>
</evidence>
<sequence>MKRIDPIILGIIIVSILVVGGIIAVVSSSQAQPIPQYQASDLEKPKVEINETSFDFGSMKLSETKEKEIILRNSGTKPMFLSDIVTSCDCTFAQVTAAGQTSKRFSMRRDSSFRAEVPPNETAAIKIIYEPRLMPVKGKVSRSVVIKTNDPDRSLITINFTADVQP</sequence>
<evidence type="ECO:0000259" key="7">
    <source>
        <dbReference type="Pfam" id="PF22544"/>
    </source>
</evidence>
<comment type="caution">
    <text evidence="8">The sequence shown here is derived from an EMBL/GenBank/DDBJ whole genome shotgun (WGS) entry which is preliminary data.</text>
</comment>
<organism evidence="8 9">
    <name type="scientific">Candidatus Kerfeldbacteria bacterium CG_4_10_14_0_8_um_filter_42_10</name>
    <dbReference type="NCBI Taxonomy" id="2014248"/>
    <lineage>
        <taxon>Bacteria</taxon>
        <taxon>Candidatus Kerfeldiibacteriota</taxon>
    </lineage>
</organism>
<proteinExistence type="predicted"/>
<accession>A0A2M7RGU7</accession>
<evidence type="ECO:0000256" key="1">
    <source>
        <dbReference type="ARBA" id="ARBA00004138"/>
    </source>
</evidence>
<keyword evidence="6" id="KW-1133">Transmembrane helix</keyword>
<dbReference type="PANTHER" id="PTHR37833">
    <property type="entry name" value="LIPOPROTEIN-RELATED"/>
    <property type="match status" value="1"/>
</dbReference>
<evidence type="ECO:0000256" key="2">
    <source>
        <dbReference type="ARBA" id="ARBA00004496"/>
    </source>
</evidence>
<dbReference type="PANTHER" id="PTHR37833:SF1">
    <property type="entry name" value="SIGNAL PEPTIDE PROTEIN"/>
    <property type="match status" value="1"/>
</dbReference>
<evidence type="ECO:0000256" key="4">
    <source>
        <dbReference type="ARBA" id="ARBA00023069"/>
    </source>
</evidence>
<dbReference type="AlphaFoldDB" id="A0A2M7RGU7"/>
<evidence type="ECO:0000256" key="3">
    <source>
        <dbReference type="ARBA" id="ARBA00022490"/>
    </source>
</evidence>
<keyword evidence="3" id="KW-0963">Cytoplasm</keyword>
<keyword evidence="5" id="KW-0966">Cell projection</keyword>
<feature type="domain" description="HYDIN/VesB/CFA65-like Ig-like" evidence="7">
    <location>
        <begin position="45"/>
        <end position="158"/>
    </location>
</feature>
<evidence type="ECO:0000256" key="6">
    <source>
        <dbReference type="SAM" id="Phobius"/>
    </source>
</evidence>
<feature type="transmembrane region" description="Helical" evidence="6">
    <location>
        <begin position="7"/>
        <end position="26"/>
    </location>
</feature>
<name>A0A2M7RGU7_9BACT</name>
<dbReference type="Gene3D" id="2.60.40.10">
    <property type="entry name" value="Immunoglobulins"/>
    <property type="match status" value="1"/>
</dbReference>
<keyword evidence="6" id="KW-0812">Transmembrane</keyword>
<dbReference type="GO" id="GO:0005737">
    <property type="term" value="C:cytoplasm"/>
    <property type="evidence" value="ECO:0007669"/>
    <property type="project" value="UniProtKB-SubCell"/>
</dbReference>
<dbReference type="EMBL" id="PFMD01000068">
    <property type="protein sequence ID" value="PIY95777.1"/>
    <property type="molecule type" value="Genomic_DNA"/>
</dbReference>
<reference evidence="8 9" key="1">
    <citation type="submission" date="2017-09" db="EMBL/GenBank/DDBJ databases">
        <title>Depth-based differentiation of microbial function through sediment-hosted aquifers and enrichment of novel symbionts in the deep terrestrial subsurface.</title>
        <authorList>
            <person name="Probst A.J."/>
            <person name="Ladd B."/>
            <person name="Jarett J.K."/>
            <person name="Geller-Mcgrath D.E."/>
            <person name="Sieber C.M."/>
            <person name="Emerson J.B."/>
            <person name="Anantharaman K."/>
            <person name="Thomas B.C."/>
            <person name="Malmstrom R."/>
            <person name="Stieglmeier M."/>
            <person name="Klingl A."/>
            <person name="Woyke T."/>
            <person name="Ryan C.M."/>
            <person name="Banfield J.F."/>
        </authorList>
    </citation>
    <scope>NUCLEOTIDE SEQUENCE [LARGE SCALE GENOMIC DNA]</scope>
    <source>
        <strain evidence="8">CG_4_10_14_0_8_um_filter_42_10</strain>
    </source>
</reference>
<comment type="subcellular location">
    <subcellularLocation>
        <location evidence="1">Cell projection</location>
        <location evidence="1">Cilium</location>
    </subcellularLocation>
    <subcellularLocation>
        <location evidence="2">Cytoplasm</location>
    </subcellularLocation>
</comment>
<keyword evidence="6" id="KW-0472">Membrane</keyword>
<evidence type="ECO:0000313" key="9">
    <source>
        <dbReference type="Proteomes" id="UP000230779"/>
    </source>
</evidence>
<dbReference type="InterPro" id="IPR013783">
    <property type="entry name" value="Ig-like_fold"/>
</dbReference>
<dbReference type="Proteomes" id="UP000230779">
    <property type="component" value="Unassembled WGS sequence"/>
</dbReference>
<keyword evidence="4" id="KW-0969">Cilium</keyword>
<dbReference type="InterPro" id="IPR053879">
    <property type="entry name" value="HYDIN_VesB_CFA65-like_Ig"/>
</dbReference>